<dbReference type="PROSITE" id="PS51679">
    <property type="entry name" value="SAM_MT_C5"/>
    <property type="match status" value="1"/>
</dbReference>
<dbReference type="GO" id="GO:0032259">
    <property type="term" value="P:methylation"/>
    <property type="evidence" value="ECO:0007669"/>
    <property type="project" value="UniProtKB-KW"/>
</dbReference>
<evidence type="ECO:0000256" key="3">
    <source>
        <dbReference type="ARBA" id="ARBA00022691"/>
    </source>
</evidence>
<dbReference type="PROSITE" id="PS00094">
    <property type="entry name" value="C5_MTASE_1"/>
    <property type="match status" value="1"/>
</dbReference>
<keyword evidence="3 6" id="KW-0949">S-adenosyl-L-methionine</keyword>
<evidence type="ECO:0000256" key="5">
    <source>
        <dbReference type="ARBA" id="ARBA00047422"/>
    </source>
</evidence>
<dbReference type="GO" id="GO:0003886">
    <property type="term" value="F:DNA (cytosine-5-)-methyltransferase activity"/>
    <property type="evidence" value="ECO:0007669"/>
    <property type="project" value="UniProtKB-EC"/>
</dbReference>
<evidence type="ECO:0000313" key="9">
    <source>
        <dbReference type="EMBL" id="QDT39752.1"/>
    </source>
</evidence>
<evidence type="ECO:0000256" key="1">
    <source>
        <dbReference type="ARBA" id="ARBA00022603"/>
    </source>
</evidence>
<reference evidence="9 10" key="1">
    <citation type="submission" date="2019-02" db="EMBL/GenBank/DDBJ databases">
        <title>Deep-cultivation of Planctomycetes and their phenomic and genomic characterization uncovers novel biology.</title>
        <authorList>
            <person name="Wiegand S."/>
            <person name="Jogler M."/>
            <person name="Boedeker C."/>
            <person name="Pinto D."/>
            <person name="Vollmers J."/>
            <person name="Rivas-Marin E."/>
            <person name="Kohn T."/>
            <person name="Peeters S.H."/>
            <person name="Heuer A."/>
            <person name="Rast P."/>
            <person name="Oberbeckmann S."/>
            <person name="Bunk B."/>
            <person name="Jeske O."/>
            <person name="Meyerdierks A."/>
            <person name="Storesund J.E."/>
            <person name="Kallscheuer N."/>
            <person name="Luecker S."/>
            <person name="Lage O.M."/>
            <person name="Pohl T."/>
            <person name="Merkel B.J."/>
            <person name="Hornburger P."/>
            <person name="Mueller R.-W."/>
            <person name="Bruemmer F."/>
            <person name="Labrenz M."/>
            <person name="Spormann A.M."/>
            <person name="Op den Camp H."/>
            <person name="Overmann J."/>
            <person name="Amann R."/>
            <person name="Jetten M.S.M."/>
            <person name="Mascher T."/>
            <person name="Medema M.H."/>
            <person name="Devos D.P."/>
            <person name="Kaster A.-K."/>
            <person name="Ovreas L."/>
            <person name="Rohde M."/>
            <person name="Galperin M.Y."/>
            <person name="Jogler C."/>
        </authorList>
    </citation>
    <scope>NUCLEOTIDE SEQUENCE [LARGE SCALE GENOMIC DNA]</scope>
    <source>
        <strain evidence="9 10">Pan189</strain>
    </source>
</reference>
<dbReference type="PRINTS" id="PR00105">
    <property type="entry name" value="C5METTRFRASE"/>
</dbReference>
<organism evidence="9 10">
    <name type="scientific">Stratiformator vulcanicus</name>
    <dbReference type="NCBI Taxonomy" id="2527980"/>
    <lineage>
        <taxon>Bacteria</taxon>
        <taxon>Pseudomonadati</taxon>
        <taxon>Planctomycetota</taxon>
        <taxon>Planctomycetia</taxon>
        <taxon>Planctomycetales</taxon>
        <taxon>Planctomycetaceae</taxon>
        <taxon>Stratiformator</taxon>
    </lineage>
</organism>
<comment type="catalytic activity">
    <reaction evidence="5 8">
        <text>a 2'-deoxycytidine in DNA + S-adenosyl-L-methionine = a 5-methyl-2'-deoxycytidine in DNA + S-adenosyl-L-homocysteine + H(+)</text>
        <dbReference type="Rhea" id="RHEA:13681"/>
        <dbReference type="Rhea" id="RHEA-COMP:11369"/>
        <dbReference type="Rhea" id="RHEA-COMP:11370"/>
        <dbReference type="ChEBI" id="CHEBI:15378"/>
        <dbReference type="ChEBI" id="CHEBI:57856"/>
        <dbReference type="ChEBI" id="CHEBI:59789"/>
        <dbReference type="ChEBI" id="CHEBI:85452"/>
        <dbReference type="ChEBI" id="CHEBI:85454"/>
        <dbReference type="EC" id="2.1.1.37"/>
    </reaction>
</comment>
<evidence type="ECO:0000313" key="10">
    <source>
        <dbReference type="Proteomes" id="UP000317318"/>
    </source>
</evidence>
<feature type="active site" evidence="6">
    <location>
        <position position="74"/>
    </location>
</feature>
<dbReference type="REBASE" id="357046">
    <property type="entry name" value="M.PbaPan189ORF41610P"/>
</dbReference>
<dbReference type="GO" id="GO:0044027">
    <property type="term" value="P:negative regulation of gene expression via chromosomal CpG island methylation"/>
    <property type="evidence" value="ECO:0007669"/>
    <property type="project" value="TreeGrafter"/>
</dbReference>
<dbReference type="KEGG" id="svp:Pan189_41610"/>
<evidence type="ECO:0000256" key="2">
    <source>
        <dbReference type="ARBA" id="ARBA00022679"/>
    </source>
</evidence>
<comment type="similarity">
    <text evidence="6 7">Belongs to the class I-like SAM-binding methyltransferase superfamily. C5-methyltransferase family.</text>
</comment>
<gene>
    <name evidence="9" type="primary">ydiP</name>
    <name evidence="9" type="ORF">Pan189_41610</name>
</gene>
<dbReference type="InterPro" id="IPR050390">
    <property type="entry name" value="C5-Methyltransferase"/>
</dbReference>
<evidence type="ECO:0000256" key="6">
    <source>
        <dbReference type="PROSITE-ProRule" id="PRU01016"/>
    </source>
</evidence>
<keyword evidence="2 6" id="KW-0808">Transferase</keyword>
<dbReference type="PANTHER" id="PTHR10629:SF50">
    <property type="entry name" value="DNA (CYTOSINE-5)-METHYLTRANSFERASE CMT3"/>
    <property type="match status" value="1"/>
</dbReference>
<sequence length="411" mass="44421">MRFGSLCTGAGGFDLGLEAAGMVPVFQCEQDAACNRVLKHRWSDVKRTEDVNDDATEDALRRSGPDLVCFGFPCQDLSVAGRREGLAGERSSLFFRCSGLAHASGARWVLIENVPGLLSSNKRRDMGIVLGTLGDLGYRWAYRMLDAQYDGVAQRRRRVFIVGRLGNGPDPAEILFESESVSWDPPSSREAGAGVSALTSNGVGTCGPDDNQGQAGHLIAYQCHGSNVGPAGTLRQANGSGGVPFLSHPITARPYADNAAQEDRLIPETAWCLQERDAKGPDSDTKEGHLIPVSYRTSGNCGVTEQGDRTAALNCSTDPTQNVLQTTFGVRRLTPKECERLQGWPDDWTRWGAGDDGERVEISDTARYRMCGNGVAAPVAAWIARRILRAEQQFNSTDERGESPGARAERS</sequence>
<dbReference type="EMBL" id="CP036268">
    <property type="protein sequence ID" value="QDT39752.1"/>
    <property type="molecule type" value="Genomic_DNA"/>
</dbReference>
<dbReference type="NCBIfam" id="TIGR00675">
    <property type="entry name" value="dcm"/>
    <property type="match status" value="1"/>
</dbReference>
<dbReference type="EC" id="2.1.1.37" evidence="8"/>
<dbReference type="Gene3D" id="3.40.50.150">
    <property type="entry name" value="Vaccinia Virus protein VP39"/>
    <property type="match status" value="1"/>
</dbReference>
<dbReference type="AlphaFoldDB" id="A0A517R7B9"/>
<keyword evidence="4" id="KW-0680">Restriction system</keyword>
<evidence type="ECO:0000256" key="7">
    <source>
        <dbReference type="RuleBase" id="RU000416"/>
    </source>
</evidence>
<dbReference type="Proteomes" id="UP000317318">
    <property type="component" value="Chromosome"/>
</dbReference>
<dbReference type="InterPro" id="IPR018117">
    <property type="entry name" value="C5_DNA_meth_AS"/>
</dbReference>
<dbReference type="Pfam" id="PF00145">
    <property type="entry name" value="DNA_methylase"/>
    <property type="match status" value="2"/>
</dbReference>
<evidence type="ECO:0000256" key="8">
    <source>
        <dbReference type="RuleBase" id="RU000417"/>
    </source>
</evidence>
<keyword evidence="1 6" id="KW-0489">Methyltransferase</keyword>
<dbReference type="GO" id="GO:0009307">
    <property type="term" value="P:DNA restriction-modification system"/>
    <property type="evidence" value="ECO:0007669"/>
    <property type="project" value="UniProtKB-KW"/>
</dbReference>
<accession>A0A517R7B9</accession>
<dbReference type="InterPro" id="IPR001525">
    <property type="entry name" value="C5_MeTfrase"/>
</dbReference>
<dbReference type="RefSeq" id="WP_310820819.1">
    <property type="nucleotide sequence ID" value="NZ_CP036268.1"/>
</dbReference>
<proteinExistence type="inferred from homology"/>
<dbReference type="SUPFAM" id="SSF53335">
    <property type="entry name" value="S-adenosyl-L-methionine-dependent methyltransferases"/>
    <property type="match status" value="1"/>
</dbReference>
<dbReference type="InterPro" id="IPR029063">
    <property type="entry name" value="SAM-dependent_MTases_sf"/>
</dbReference>
<keyword evidence="10" id="KW-1185">Reference proteome</keyword>
<protein>
    <recommendedName>
        <fullName evidence="8">Cytosine-specific methyltransferase</fullName>
        <ecNumber evidence="8">2.1.1.37</ecNumber>
    </recommendedName>
</protein>
<dbReference type="PANTHER" id="PTHR10629">
    <property type="entry name" value="CYTOSINE-SPECIFIC METHYLTRANSFERASE"/>
    <property type="match status" value="1"/>
</dbReference>
<dbReference type="Gene3D" id="3.90.120.10">
    <property type="entry name" value="DNA Methylase, subunit A, domain 2"/>
    <property type="match status" value="1"/>
</dbReference>
<name>A0A517R7B9_9PLAN</name>
<evidence type="ECO:0000256" key="4">
    <source>
        <dbReference type="ARBA" id="ARBA00022747"/>
    </source>
</evidence>
<dbReference type="GO" id="GO:0003677">
    <property type="term" value="F:DNA binding"/>
    <property type="evidence" value="ECO:0007669"/>
    <property type="project" value="TreeGrafter"/>
</dbReference>